<feature type="coiled-coil region" evidence="1">
    <location>
        <begin position="199"/>
        <end position="226"/>
    </location>
</feature>
<evidence type="ECO:0000256" key="2">
    <source>
        <dbReference type="SAM" id="MobiDB-lite"/>
    </source>
</evidence>
<keyword evidence="4" id="KW-0132">Cell division</keyword>
<feature type="region of interest" description="Disordered" evidence="2">
    <location>
        <begin position="260"/>
        <end position="279"/>
    </location>
</feature>
<reference evidence="4 5" key="1">
    <citation type="submission" date="2020-08" db="EMBL/GenBank/DDBJ databases">
        <title>Sequencing the genomes of 1000 actinobacteria strains.</title>
        <authorList>
            <person name="Klenk H.-P."/>
        </authorList>
    </citation>
    <scope>NUCLEOTIDE SEQUENCE [LARGE SCALE GENOMIC DNA]</scope>
    <source>
        <strain evidence="4 5">DSM 23974</strain>
    </source>
</reference>
<dbReference type="Proteomes" id="UP000540191">
    <property type="component" value="Unassembled WGS sequence"/>
</dbReference>
<keyword evidence="4" id="KW-0131">Cell cycle</keyword>
<evidence type="ECO:0000256" key="3">
    <source>
        <dbReference type="SAM" id="Phobius"/>
    </source>
</evidence>
<feature type="region of interest" description="Disordered" evidence="2">
    <location>
        <begin position="1"/>
        <end position="170"/>
    </location>
</feature>
<dbReference type="AlphaFoldDB" id="A0A7W7DVY1"/>
<feature type="compositionally biased region" description="Basic residues" evidence="2">
    <location>
        <begin position="126"/>
        <end position="136"/>
    </location>
</feature>
<keyword evidence="1" id="KW-0175">Coiled coil</keyword>
<keyword evidence="3" id="KW-1133">Transmembrane helix</keyword>
<feature type="compositionally biased region" description="Basic and acidic residues" evidence="2">
    <location>
        <begin position="96"/>
        <end position="105"/>
    </location>
</feature>
<proteinExistence type="predicted"/>
<keyword evidence="5" id="KW-1185">Reference proteome</keyword>
<dbReference type="RefSeq" id="WP_184240775.1">
    <property type="nucleotide sequence ID" value="NZ_JACHNA010000001.1"/>
</dbReference>
<feature type="compositionally biased region" description="Polar residues" evidence="2">
    <location>
        <begin position="13"/>
        <end position="22"/>
    </location>
</feature>
<accession>A0A7W7DVY1</accession>
<feature type="compositionally biased region" description="Polar residues" evidence="2">
    <location>
        <begin position="106"/>
        <end position="116"/>
    </location>
</feature>
<gene>
    <name evidence="4" type="ORF">HDA30_000101</name>
</gene>
<evidence type="ECO:0000313" key="4">
    <source>
        <dbReference type="EMBL" id="MBB4734593.1"/>
    </source>
</evidence>
<dbReference type="InterPro" id="IPR007060">
    <property type="entry name" value="FtsL/DivIC"/>
</dbReference>
<dbReference type="Pfam" id="PF04977">
    <property type="entry name" value="DivIC"/>
    <property type="match status" value="1"/>
</dbReference>
<protein>
    <submittedName>
        <fullName evidence="4">Cell division protein FtsB</fullName>
    </submittedName>
</protein>
<keyword evidence="3" id="KW-0812">Transmembrane</keyword>
<name>A0A7W7DVY1_9MICC</name>
<evidence type="ECO:0000313" key="5">
    <source>
        <dbReference type="Proteomes" id="UP000540191"/>
    </source>
</evidence>
<feature type="transmembrane region" description="Helical" evidence="3">
    <location>
        <begin position="179"/>
        <end position="200"/>
    </location>
</feature>
<sequence length="297" mass="32369">MSRRPRVPRVTPASGTAPSSGRTPEPGDSAPVGGTAPTPGPAPEPSPTVQAPAGPEQDGPPEEPTGAGQDDPAARRRARAASIAREPGATVLRLPNRREMQRRGASETQAEANEPTTAADPAPGPARRRRPRRRSGQGRFSRWPEGAAARRRQAARSVETRRQAPPAPVPARALTGRSLLVIAVVLLAAVLVAPTLRVFLNQELEMNAVRADIAEQERQRDEREERIRRWDDPEYVKQQARERLELVRPGETLYTVTGVDELPEQDPETSSVDENPVNERLPWAEGLWDSVVRAGTE</sequence>
<keyword evidence="3" id="KW-0472">Membrane</keyword>
<organism evidence="4 5">
    <name type="scientific">Micrococcus cohnii</name>
    <dbReference type="NCBI Taxonomy" id="993416"/>
    <lineage>
        <taxon>Bacteria</taxon>
        <taxon>Bacillati</taxon>
        <taxon>Actinomycetota</taxon>
        <taxon>Actinomycetes</taxon>
        <taxon>Micrococcales</taxon>
        <taxon>Micrococcaceae</taxon>
        <taxon>Micrococcus</taxon>
    </lineage>
</organism>
<comment type="caution">
    <text evidence="4">The sequence shown here is derived from an EMBL/GenBank/DDBJ whole genome shotgun (WGS) entry which is preliminary data.</text>
</comment>
<evidence type="ECO:0000256" key="1">
    <source>
        <dbReference type="SAM" id="Coils"/>
    </source>
</evidence>
<dbReference type="EMBL" id="JACHNA010000001">
    <property type="protein sequence ID" value="MBB4734593.1"/>
    <property type="molecule type" value="Genomic_DNA"/>
</dbReference>
<dbReference type="GO" id="GO:0051301">
    <property type="term" value="P:cell division"/>
    <property type="evidence" value="ECO:0007669"/>
    <property type="project" value="UniProtKB-KW"/>
</dbReference>